<dbReference type="InterPro" id="IPR007110">
    <property type="entry name" value="Ig-like_dom"/>
</dbReference>
<dbReference type="GeneID" id="116335110"/>
<reference evidence="9" key="1">
    <citation type="submission" date="2020-03" db="EMBL/GenBank/DDBJ databases">
        <title>Evolution of repeat sequences and sex chromosomes of tilapia species revealed by chromosome-level genomes.</title>
        <authorList>
            <person name="Xu L."/>
            <person name="Tao W."/>
            <person name="Wang D."/>
            <person name="Zhou Q."/>
        </authorList>
    </citation>
    <scope>NUCLEOTIDE SEQUENCE [LARGE SCALE GENOMIC DNA]</scope>
    <source>
        <strain evidence="9">Israel</strain>
    </source>
</reference>
<feature type="compositionally biased region" description="Basic and acidic residues" evidence="4">
    <location>
        <begin position="365"/>
        <end position="384"/>
    </location>
</feature>
<gene>
    <name evidence="8" type="primary">LOC116335110</name>
</gene>
<dbReference type="PANTHER" id="PTHR24100">
    <property type="entry name" value="BUTYROPHILIN"/>
    <property type="match status" value="1"/>
</dbReference>
<dbReference type="Ensembl" id="ENSOABT00000080975.1">
    <property type="protein sequence ID" value="ENSOABP00000066510.1"/>
    <property type="gene ID" value="ENSOABG00000030755.1"/>
</dbReference>
<dbReference type="InterPro" id="IPR003598">
    <property type="entry name" value="Ig_sub2"/>
</dbReference>
<dbReference type="SMART" id="SM00408">
    <property type="entry name" value="IGc2"/>
    <property type="match status" value="4"/>
</dbReference>
<dbReference type="Proteomes" id="UP000472276">
    <property type="component" value="Unassembled WGS sequence"/>
</dbReference>
<dbReference type="PROSITE" id="PS50835">
    <property type="entry name" value="IG_LIKE"/>
    <property type="match status" value="4"/>
</dbReference>
<feature type="domain" description="Ig-like" evidence="7">
    <location>
        <begin position="401"/>
        <end position="494"/>
    </location>
</feature>
<name>A0AAZ1XFY5_OREAU</name>
<reference evidence="8" key="3">
    <citation type="submission" date="2025-09" db="UniProtKB">
        <authorList>
            <consortium name="Ensembl"/>
        </authorList>
    </citation>
    <scope>IDENTIFICATION</scope>
</reference>
<evidence type="ECO:0000256" key="3">
    <source>
        <dbReference type="ARBA" id="ARBA00023319"/>
    </source>
</evidence>
<dbReference type="AlphaFoldDB" id="A0AAZ1XFY5"/>
<evidence type="ECO:0000256" key="4">
    <source>
        <dbReference type="SAM" id="MobiDB-lite"/>
    </source>
</evidence>
<feature type="region of interest" description="Disordered" evidence="4">
    <location>
        <begin position="506"/>
        <end position="549"/>
    </location>
</feature>
<feature type="domain" description="Ig-like" evidence="7">
    <location>
        <begin position="7"/>
        <end position="123"/>
    </location>
</feature>
<reference evidence="8" key="2">
    <citation type="submission" date="2025-08" db="UniProtKB">
        <authorList>
            <consortium name="Ensembl"/>
        </authorList>
    </citation>
    <scope>IDENTIFICATION</scope>
</reference>
<keyword evidence="5" id="KW-0812">Transmembrane</keyword>
<evidence type="ECO:0000313" key="8">
    <source>
        <dbReference type="Ensembl" id="ENSOABP00000066510.1"/>
    </source>
</evidence>
<dbReference type="SUPFAM" id="SSF48726">
    <property type="entry name" value="Immunoglobulin"/>
    <property type="match status" value="4"/>
</dbReference>
<protein>
    <recommendedName>
        <fullName evidence="7">Ig-like domain-containing protein</fullName>
    </recommendedName>
</protein>
<evidence type="ECO:0000313" key="9">
    <source>
        <dbReference type="Proteomes" id="UP000472276"/>
    </source>
</evidence>
<dbReference type="GO" id="GO:0050852">
    <property type="term" value="P:T cell receptor signaling pathway"/>
    <property type="evidence" value="ECO:0007669"/>
    <property type="project" value="TreeGrafter"/>
</dbReference>
<dbReference type="InterPro" id="IPR003599">
    <property type="entry name" value="Ig_sub"/>
</dbReference>
<feature type="region of interest" description="Disordered" evidence="4">
    <location>
        <begin position="596"/>
        <end position="617"/>
    </location>
</feature>
<feature type="compositionally biased region" description="Basic and acidic residues" evidence="4">
    <location>
        <begin position="538"/>
        <end position="549"/>
    </location>
</feature>
<organism evidence="8 9">
    <name type="scientific">Oreochromis aureus</name>
    <name type="common">Israeli tilapia</name>
    <name type="synonym">Chromis aureus</name>
    <dbReference type="NCBI Taxonomy" id="47969"/>
    <lineage>
        <taxon>Eukaryota</taxon>
        <taxon>Metazoa</taxon>
        <taxon>Chordata</taxon>
        <taxon>Craniata</taxon>
        <taxon>Vertebrata</taxon>
        <taxon>Euteleostomi</taxon>
        <taxon>Actinopterygii</taxon>
        <taxon>Neopterygii</taxon>
        <taxon>Teleostei</taxon>
        <taxon>Neoteleostei</taxon>
        <taxon>Acanthomorphata</taxon>
        <taxon>Ovalentaria</taxon>
        <taxon>Cichlomorphae</taxon>
        <taxon>Cichliformes</taxon>
        <taxon>Cichlidae</taxon>
        <taxon>African cichlids</taxon>
        <taxon>Pseudocrenilabrinae</taxon>
        <taxon>Oreochromini</taxon>
        <taxon>Oreochromis</taxon>
    </lineage>
</organism>
<feature type="domain" description="Ig-like" evidence="7">
    <location>
        <begin position="134"/>
        <end position="234"/>
    </location>
</feature>
<feature type="compositionally biased region" description="Polar residues" evidence="4">
    <location>
        <begin position="506"/>
        <end position="526"/>
    </location>
</feature>
<dbReference type="GO" id="GO:0009897">
    <property type="term" value="C:external side of plasma membrane"/>
    <property type="evidence" value="ECO:0007669"/>
    <property type="project" value="TreeGrafter"/>
</dbReference>
<comment type="subcellular location">
    <subcellularLocation>
        <location evidence="1">Membrane</location>
    </subcellularLocation>
</comment>
<evidence type="ECO:0000256" key="1">
    <source>
        <dbReference type="ARBA" id="ARBA00004370"/>
    </source>
</evidence>
<evidence type="ECO:0000256" key="5">
    <source>
        <dbReference type="SAM" id="Phobius"/>
    </source>
</evidence>
<feature type="region of interest" description="Disordered" evidence="4">
    <location>
        <begin position="360"/>
        <end position="385"/>
    </location>
</feature>
<dbReference type="PANTHER" id="PTHR24100:SF151">
    <property type="entry name" value="ICOS LIGAND"/>
    <property type="match status" value="1"/>
</dbReference>
<evidence type="ECO:0000259" key="7">
    <source>
        <dbReference type="PROSITE" id="PS50835"/>
    </source>
</evidence>
<evidence type="ECO:0000256" key="6">
    <source>
        <dbReference type="SAM" id="SignalP"/>
    </source>
</evidence>
<dbReference type="SMART" id="SM00406">
    <property type="entry name" value="IGv"/>
    <property type="match status" value="4"/>
</dbReference>
<keyword evidence="2 5" id="KW-0472">Membrane</keyword>
<dbReference type="Gene3D" id="2.60.40.10">
    <property type="entry name" value="Immunoglobulins"/>
    <property type="match status" value="4"/>
</dbReference>
<keyword evidence="6" id="KW-0732">Signal</keyword>
<accession>A0AAZ1XFY5</accession>
<feature type="chain" id="PRO_5044289017" description="Ig-like domain-containing protein" evidence="6">
    <location>
        <begin position="24"/>
        <end position="617"/>
    </location>
</feature>
<dbReference type="InterPro" id="IPR050504">
    <property type="entry name" value="IgSF_BTN/MOG"/>
</dbReference>
<dbReference type="InterPro" id="IPR013783">
    <property type="entry name" value="Ig-like_fold"/>
</dbReference>
<dbReference type="SMART" id="SM00409">
    <property type="entry name" value="IG"/>
    <property type="match status" value="4"/>
</dbReference>
<feature type="domain" description="Ig-like" evidence="7">
    <location>
        <begin position="247"/>
        <end position="349"/>
    </location>
</feature>
<keyword evidence="9" id="KW-1185">Reference proteome</keyword>
<proteinExistence type="predicted"/>
<feature type="compositionally biased region" description="Basic and acidic residues" evidence="4">
    <location>
        <begin position="598"/>
        <end position="617"/>
    </location>
</feature>
<sequence>MSALTAPRCSTLLFAVVVVFVSADPKIIIAKSGQDVTLKCRAPNDKTRAVEWKRTDLLPEYVLWYQDGQFAPANQHPSFKNRVDLQDREMKDGDVSLILKDVTINDAGTYVCSVLTESTGSLTLISIVYLSVPPDPKIIPAVPGQNVTLTCRAPNNKTRVVKWSRADLGDKHVLLYQDDQFVPANQHPSFKDRVDLQDRQMKDGDVSLILKDVTINDAGTYECHIYMEETHSLKILSIIYLSVVFPPDLKIITAESGQDVTLTCQAPNTNIRVVRWKRTDLGDVCRLVVENGNLVPANQHPSYKNRVDLQDRQMKDGDVSLILKDVTIKDAGTYECRVFMNETHSRELISIIYLGVVPPGQTGGDTKDEDNKDGGKEDKEKEEDGSVGLIVDPKIITAKSGQDVTLKCRAPNDNVTVLNWTRSDLKPEYVLLYRDGHFVPDEKHRSFKNRSDLRDKQMKDGDVSLILKDVTINDNGTYECRVFMNETGSWKNISFVYKVVPPDQKNMTAESGQRTEGPVTQASSTKLHVVRPGQTGGQEKDQDNKDGGKEGRSVRLIVGLSVSAVLLVVVALVINLICRKYERGFSTIKQKERMKRKKEIERSVKYSKLNKAEPDVP</sequence>
<dbReference type="InterPro" id="IPR036179">
    <property type="entry name" value="Ig-like_dom_sf"/>
</dbReference>
<dbReference type="GO" id="GO:0001817">
    <property type="term" value="P:regulation of cytokine production"/>
    <property type="evidence" value="ECO:0007669"/>
    <property type="project" value="TreeGrafter"/>
</dbReference>
<feature type="transmembrane region" description="Helical" evidence="5">
    <location>
        <begin position="556"/>
        <end position="578"/>
    </location>
</feature>
<dbReference type="RefSeq" id="XP_039464650.1">
    <property type="nucleotide sequence ID" value="XM_039608716.1"/>
</dbReference>
<feature type="signal peptide" evidence="6">
    <location>
        <begin position="1"/>
        <end position="23"/>
    </location>
</feature>
<dbReference type="Pfam" id="PF07686">
    <property type="entry name" value="V-set"/>
    <property type="match status" value="4"/>
</dbReference>
<dbReference type="InterPro" id="IPR013106">
    <property type="entry name" value="Ig_V-set"/>
</dbReference>
<keyword evidence="5" id="KW-1133">Transmembrane helix</keyword>
<keyword evidence="3" id="KW-0393">Immunoglobulin domain</keyword>
<evidence type="ECO:0000256" key="2">
    <source>
        <dbReference type="ARBA" id="ARBA00023136"/>
    </source>
</evidence>
<dbReference type="GO" id="GO:0005102">
    <property type="term" value="F:signaling receptor binding"/>
    <property type="evidence" value="ECO:0007669"/>
    <property type="project" value="TreeGrafter"/>
</dbReference>